<dbReference type="EMBL" id="PFAR01000039">
    <property type="protein sequence ID" value="PIR92986.1"/>
    <property type="molecule type" value="Genomic_DNA"/>
</dbReference>
<comment type="caution">
    <text evidence="12">The sequence shown here is derived from an EMBL/GenBank/DDBJ whole genome shotgun (WGS) entry which is preliminary data.</text>
</comment>
<evidence type="ECO:0000313" key="12">
    <source>
        <dbReference type="EMBL" id="PIR92986.1"/>
    </source>
</evidence>
<dbReference type="GO" id="GO:0006420">
    <property type="term" value="P:arginyl-tRNA aminoacylation"/>
    <property type="evidence" value="ECO:0007669"/>
    <property type="project" value="UniProtKB-UniRule"/>
</dbReference>
<dbReference type="InterPro" id="IPR014729">
    <property type="entry name" value="Rossmann-like_a/b/a_fold"/>
</dbReference>
<comment type="subunit">
    <text evidence="8">Monomer.</text>
</comment>
<evidence type="ECO:0000256" key="7">
    <source>
        <dbReference type="ARBA" id="ARBA00049339"/>
    </source>
</evidence>
<evidence type="ECO:0000259" key="11">
    <source>
        <dbReference type="SMART" id="SM01016"/>
    </source>
</evidence>
<evidence type="ECO:0000256" key="4">
    <source>
        <dbReference type="ARBA" id="ARBA00022840"/>
    </source>
</evidence>
<feature type="domain" description="DALR anticodon binding" evidence="10">
    <location>
        <begin position="455"/>
        <end position="572"/>
    </location>
</feature>
<dbReference type="Pfam" id="PF05746">
    <property type="entry name" value="DALR_1"/>
    <property type="match status" value="1"/>
</dbReference>
<evidence type="ECO:0000256" key="8">
    <source>
        <dbReference type="HAMAP-Rule" id="MF_00123"/>
    </source>
</evidence>
<dbReference type="InterPro" id="IPR035684">
    <property type="entry name" value="ArgRS_core"/>
</dbReference>
<dbReference type="SUPFAM" id="SSF47323">
    <property type="entry name" value="Anticodon-binding domain of a subclass of class I aminoacyl-tRNA synthetases"/>
    <property type="match status" value="1"/>
</dbReference>
<dbReference type="InterPro" id="IPR008909">
    <property type="entry name" value="DALR_anticod-bd"/>
</dbReference>
<keyword evidence="4 8" id="KW-0067">ATP-binding</keyword>
<comment type="subcellular location">
    <subcellularLocation>
        <location evidence="8">Cytoplasm</location>
    </subcellularLocation>
</comment>
<accession>A0A2H0V1L7</accession>
<gene>
    <name evidence="8 12" type="primary">argS</name>
    <name evidence="12" type="ORF">COT99_03310</name>
</gene>
<dbReference type="Pfam" id="PF03485">
    <property type="entry name" value="Arg_tRNA_synt_N"/>
    <property type="match status" value="1"/>
</dbReference>
<dbReference type="InterPro" id="IPR001278">
    <property type="entry name" value="Arg-tRNA-ligase"/>
</dbReference>
<dbReference type="GO" id="GO:0005737">
    <property type="term" value="C:cytoplasm"/>
    <property type="evidence" value="ECO:0007669"/>
    <property type="project" value="UniProtKB-SubCell"/>
</dbReference>
<dbReference type="SUPFAM" id="SSF55190">
    <property type="entry name" value="Arginyl-tRNA synthetase (ArgRS), N-terminal 'additional' domain"/>
    <property type="match status" value="1"/>
</dbReference>
<protein>
    <recommendedName>
        <fullName evidence="8">Arginine--tRNA ligase</fullName>
        <ecNumber evidence="8">6.1.1.19</ecNumber>
    </recommendedName>
    <alternativeName>
        <fullName evidence="8">Arginyl-tRNA synthetase</fullName>
        <shortName evidence="8">ArgRS</shortName>
    </alternativeName>
</protein>
<name>A0A2H0V1L7_9BACT</name>
<keyword evidence="2 8" id="KW-0436">Ligase</keyword>
<sequence>MYTIQKIKQNIVNKINNVETHCNASPQDLVLPPNPEMGDLSYPCFNLAKSQKKNPAEIASELAKRIKTCQTVKEIKAVGPYLNFTLQPKKLAQEVIGEIKKKGYGAANIGKNRKIIVEFAHPNTHKAFHIGHLRNIITGEAVCRILENAGYKVTRANYQGDVGLHIAKCLWGITQLKRKFAKAAKEKDINKKAAFLGKAYAFGSGKFEANEEVKKEIKEISQRIYNNDESIREVYLETRKWSLDYFAKIYKRVNTKFDRLYFESEVFADGKKIVMDGMKKGIFKASEGAIIFEGDKHGLHNRVFINSESNPTYEAKDMALAKLQFKEYNPDKIIHVVGPEQKEYFKVIIKALEYVLPKSKEREQHLPYGWVRLKEGKMSSRLGNVILGEWLLDEVKKEIAKIVKKNKELDNKNELSEKISLAAVKYSILKTGLTRDIAFDIKESISLSGNSGPYLLYTYARIQSILRKVETHSNASVQETHSNASVRSEEKNILFKMSLFPEVARESAEKLEPSLIARHLFELSQQFNDYYHATPVLKAEKEREFRLALIRALAQVLKQGIELLGFETVEKM</sequence>
<dbReference type="NCBIfam" id="TIGR00456">
    <property type="entry name" value="argS"/>
    <property type="match status" value="1"/>
</dbReference>
<dbReference type="GO" id="GO:0005524">
    <property type="term" value="F:ATP binding"/>
    <property type="evidence" value="ECO:0007669"/>
    <property type="project" value="UniProtKB-UniRule"/>
</dbReference>
<dbReference type="Pfam" id="PF00750">
    <property type="entry name" value="tRNA-synt_1d"/>
    <property type="match status" value="1"/>
</dbReference>
<dbReference type="SMART" id="SM01016">
    <property type="entry name" value="Arg_tRNA_synt_N"/>
    <property type="match status" value="1"/>
</dbReference>
<keyword evidence="8" id="KW-0963">Cytoplasm</keyword>
<evidence type="ECO:0000256" key="1">
    <source>
        <dbReference type="ARBA" id="ARBA00005594"/>
    </source>
</evidence>
<feature type="short sequence motif" description="'HIGH' region" evidence="8">
    <location>
        <begin position="122"/>
        <end position="132"/>
    </location>
</feature>
<organism evidence="12 13">
    <name type="scientific">Candidatus Falkowbacteria bacterium CG10_big_fil_rev_8_21_14_0_10_43_10</name>
    <dbReference type="NCBI Taxonomy" id="1974567"/>
    <lineage>
        <taxon>Bacteria</taxon>
        <taxon>Candidatus Falkowiibacteriota</taxon>
    </lineage>
</organism>
<proteinExistence type="inferred from homology"/>
<evidence type="ECO:0000313" key="13">
    <source>
        <dbReference type="Proteomes" id="UP000228626"/>
    </source>
</evidence>
<reference evidence="13" key="1">
    <citation type="submission" date="2017-09" db="EMBL/GenBank/DDBJ databases">
        <title>Depth-based differentiation of microbial function through sediment-hosted aquifers and enrichment of novel symbionts in the deep terrestrial subsurface.</title>
        <authorList>
            <person name="Probst A.J."/>
            <person name="Ladd B."/>
            <person name="Jarett J.K."/>
            <person name="Geller-Mcgrath D.E."/>
            <person name="Sieber C.M.K."/>
            <person name="Emerson J.B."/>
            <person name="Anantharaman K."/>
            <person name="Thomas B.C."/>
            <person name="Malmstrom R."/>
            <person name="Stieglmeier M."/>
            <person name="Klingl A."/>
            <person name="Woyke T."/>
            <person name="Ryan C.M."/>
            <person name="Banfield J.F."/>
        </authorList>
    </citation>
    <scope>NUCLEOTIDE SEQUENCE [LARGE SCALE GENOMIC DNA]</scope>
</reference>
<dbReference type="EC" id="6.1.1.19" evidence="8"/>
<evidence type="ECO:0000256" key="5">
    <source>
        <dbReference type="ARBA" id="ARBA00022917"/>
    </source>
</evidence>
<dbReference type="InterPro" id="IPR009080">
    <property type="entry name" value="tRNAsynth_Ia_anticodon-bd"/>
</dbReference>
<dbReference type="AlphaFoldDB" id="A0A2H0V1L7"/>
<dbReference type="FunFam" id="1.10.730.10:FF:000006">
    <property type="entry name" value="Arginyl-tRNA synthetase 2, mitochondrial"/>
    <property type="match status" value="1"/>
</dbReference>
<dbReference type="PRINTS" id="PR01038">
    <property type="entry name" value="TRNASYNTHARG"/>
</dbReference>
<dbReference type="Gene3D" id="3.40.50.620">
    <property type="entry name" value="HUPs"/>
    <property type="match status" value="1"/>
</dbReference>
<evidence type="ECO:0000259" key="10">
    <source>
        <dbReference type="SMART" id="SM00836"/>
    </source>
</evidence>
<dbReference type="Proteomes" id="UP000228626">
    <property type="component" value="Unassembled WGS sequence"/>
</dbReference>
<keyword evidence="6 8" id="KW-0030">Aminoacyl-tRNA synthetase</keyword>
<dbReference type="PANTHER" id="PTHR11956:SF5">
    <property type="entry name" value="ARGININE--TRNA LIGASE, CYTOPLASMIC"/>
    <property type="match status" value="1"/>
</dbReference>
<dbReference type="Gene3D" id="1.10.730.10">
    <property type="entry name" value="Isoleucyl-tRNA Synthetase, Domain 1"/>
    <property type="match status" value="1"/>
</dbReference>
<keyword evidence="5 8" id="KW-0648">Protein biosynthesis</keyword>
<dbReference type="SMART" id="SM00836">
    <property type="entry name" value="DALR_1"/>
    <property type="match status" value="1"/>
</dbReference>
<comment type="catalytic activity">
    <reaction evidence="7 8">
        <text>tRNA(Arg) + L-arginine + ATP = L-arginyl-tRNA(Arg) + AMP + diphosphate</text>
        <dbReference type="Rhea" id="RHEA:20301"/>
        <dbReference type="Rhea" id="RHEA-COMP:9658"/>
        <dbReference type="Rhea" id="RHEA-COMP:9673"/>
        <dbReference type="ChEBI" id="CHEBI:30616"/>
        <dbReference type="ChEBI" id="CHEBI:32682"/>
        <dbReference type="ChEBI" id="CHEBI:33019"/>
        <dbReference type="ChEBI" id="CHEBI:78442"/>
        <dbReference type="ChEBI" id="CHEBI:78513"/>
        <dbReference type="ChEBI" id="CHEBI:456215"/>
        <dbReference type="EC" id="6.1.1.19"/>
    </reaction>
</comment>
<dbReference type="Gene3D" id="3.30.1360.70">
    <property type="entry name" value="Arginyl tRNA synthetase N-terminal domain"/>
    <property type="match status" value="1"/>
</dbReference>
<evidence type="ECO:0000256" key="3">
    <source>
        <dbReference type="ARBA" id="ARBA00022741"/>
    </source>
</evidence>
<evidence type="ECO:0000256" key="2">
    <source>
        <dbReference type="ARBA" id="ARBA00022598"/>
    </source>
</evidence>
<dbReference type="InterPro" id="IPR005148">
    <property type="entry name" value="Arg-tRNA-synth_N"/>
</dbReference>
<feature type="domain" description="Arginyl tRNA synthetase N-terminal" evidence="11">
    <location>
        <begin position="5"/>
        <end position="86"/>
    </location>
</feature>
<dbReference type="GO" id="GO:0004814">
    <property type="term" value="F:arginine-tRNA ligase activity"/>
    <property type="evidence" value="ECO:0007669"/>
    <property type="project" value="UniProtKB-UniRule"/>
</dbReference>
<evidence type="ECO:0000256" key="9">
    <source>
        <dbReference type="RuleBase" id="RU363038"/>
    </source>
</evidence>
<dbReference type="SUPFAM" id="SSF52374">
    <property type="entry name" value="Nucleotidylyl transferase"/>
    <property type="match status" value="1"/>
</dbReference>
<dbReference type="HAMAP" id="MF_00123">
    <property type="entry name" value="Arg_tRNA_synth"/>
    <property type="match status" value="1"/>
</dbReference>
<evidence type="ECO:0000256" key="6">
    <source>
        <dbReference type="ARBA" id="ARBA00023146"/>
    </source>
</evidence>
<keyword evidence="3 8" id="KW-0547">Nucleotide-binding</keyword>
<dbReference type="InterPro" id="IPR036695">
    <property type="entry name" value="Arg-tRNA-synth_N_sf"/>
</dbReference>
<comment type="similarity">
    <text evidence="1 8 9">Belongs to the class-I aminoacyl-tRNA synthetase family.</text>
</comment>
<dbReference type="PANTHER" id="PTHR11956">
    <property type="entry name" value="ARGINYL-TRNA SYNTHETASE"/>
    <property type="match status" value="1"/>
</dbReference>